<dbReference type="EMBL" id="JAMGBC010000001">
    <property type="protein sequence ID" value="MCL6679867.1"/>
    <property type="molecule type" value="Genomic_DNA"/>
</dbReference>
<dbReference type="InterPro" id="IPR032710">
    <property type="entry name" value="NTF2-like_dom_sf"/>
</dbReference>
<organism evidence="2 3">
    <name type="scientific">Sphingomonas anseongensis</name>
    <dbReference type="NCBI Taxonomy" id="2908207"/>
    <lineage>
        <taxon>Bacteria</taxon>
        <taxon>Pseudomonadati</taxon>
        <taxon>Pseudomonadota</taxon>
        <taxon>Alphaproteobacteria</taxon>
        <taxon>Sphingomonadales</taxon>
        <taxon>Sphingomonadaceae</taxon>
        <taxon>Sphingomonas</taxon>
    </lineage>
</organism>
<feature type="domain" description="DUF4440" evidence="1">
    <location>
        <begin position="9"/>
        <end position="116"/>
    </location>
</feature>
<dbReference type="Proteomes" id="UP001165343">
    <property type="component" value="Unassembled WGS sequence"/>
</dbReference>
<name>A0ABT0RHX4_9SPHN</name>
<dbReference type="InterPro" id="IPR027843">
    <property type="entry name" value="DUF4440"/>
</dbReference>
<dbReference type="SUPFAM" id="SSF54427">
    <property type="entry name" value="NTF2-like"/>
    <property type="match status" value="1"/>
</dbReference>
<sequence length="137" mass="15996">MIETKWELIDSLEREWRDALCAKDIARLRLLIHPKFVLIGTRSIGPFTLSREEWLDAIQKRELISIDLDVKDAYVRESMIIGTVEARWRVSYLGRPIEDSVLLTDVWVHEEGRWQCVRRHSSPIPPASSPTPKPHKK</sequence>
<comment type="caution">
    <text evidence="2">The sequence shown here is derived from an EMBL/GenBank/DDBJ whole genome shotgun (WGS) entry which is preliminary data.</text>
</comment>
<evidence type="ECO:0000313" key="3">
    <source>
        <dbReference type="Proteomes" id="UP001165343"/>
    </source>
</evidence>
<gene>
    <name evidence="2" type="ORF">LZ519_11165</name>
</gene>
<keyword evidence="3" id="KW-1185">Reference proteome</keyword>
<evidence type="ECO:0000259" key="1">
    <source>
        <dbReference type="Pfam" id="PF14534"/>
    </source>
</evidence>
<dbReference type="Pfam" id="PF14534">
    <property type="entry name" value="DUF4440"/>
    <property type="match status" value="1"/>
</dbReference>
<proteinExistence type="predicted"/>
<reference evidence="2" key="1">
    <citation type="submission" date="2022-05" db="EMBL/GenBank/DDBJ databases">
        <authorList>
            <person name="Jo J.-H."/>
            <person name="Im W.-T."/>
        </authorList>
    </citation>
    <scope>NUCLEOTIDE SEQUENCE</scope>
    <source>
        <strain evidence="2">RG327</strain>
    </source>
</reference>
<dbReference type="Gene3D" id="3.10.450.50">
    <property type="match status" value="1"/>
</dbReference>
<accession>A0ABT0RHX4</accession>
<evidence type="ECO:0000313" key="2">
    <source>
        <dbReference type="EMBL" id="MCL6679867.1"/>
    </source>
</evidence>
<protein>
    <submittedName>
        <fullName evidence="2">Nuclear transport factor 2 family protein</fullName>
    </submittedName>
</protein>
<dbReference type="RefSeq" id="WP_249868741.1">
    <property type="nucleotide sequence ID" value="NZ_JAMGBC010000001.1"/>
</dbReference>